<dbReference type="GO" id="GO:0008233">
    <property type="term" value="F:peptidase activity"/>
    <property type="evidence" value="ECO:0007669"/>
    <property type="project" value="UniProtKB-KW"/>
</dbReference>
<sequence length="163" mass="16966">MPLTLTDDQSAQLLDLIGLPADTTDVDTILATVTDLVAAEQGATDGQNDQKPSTVAAAARRIGLETVDTDTLASLRSQAAEAGTLKAAAARRGVEQSVDSAIKAGKIPPSRRDHWVGLVTADAELGKVLASMPDNVVPLVEIGHGLNSNGTQPDEQDDAGWFR</sequence>
<evidence type="ECO:0000256" key="1">
    <source>
        <dbReference type="SAM" id="MobiDB-lite"/>
    </source>
</evidence>
<organism evidence="2 3">
    <name type="scientific">Williamsia herbipolensis</name>
    <dbReference type="NCBI Taxonomy" id="1603258"/>
    <lineage>
        <taxon>Bacteria</taxon>
        <taxon>Bacillati</taxon>
        <taxon>Actinomycetota</taxon>
        <taxon>Actinomycetes</taxon>
        <taxon>Mycobacteriales</taxon>
        <taxon>Nocardiaceae</taxon>
        <taxon>Williamsia</taxon>
    </lineage>
</organism>
<feature type="compositionally biased region" description="Acidic residues" evidence="1">
    <location>
        <begin position="154"/>
        <end position="163"/>
    </location>
</feature>
<keyword evidence="2" id="KW-0645">Protease</keyword>
<feature type="region of interest" description="Disordered" evidence="1">
    <location>
        <begin position="144"/>
        <end position="163"/>
    </location>
</feature>
<dbReference type="AlphaFoldDB" id="A0AAU4JY82"/>
<dbReference type="RefSeq" id="WP_328856366.1">
    <property type="nucleotide sequence ID" value="NZ_CP108021.1"/>
</dbReference>
<accession>A0AAU4JY82</accession>
<dbReference type="Pfam" id="PF10123">
    <property type="entry name" value="Mu-like_Pro"/>
    <property type="match status" value="1"/>
</dbReference>
<gene>
    <name evidence="2" type="ORF">OG579_13690</name>
</gene>
<name>A0AAU4JY82_9NOCA</name>
<keyword evidence="3" id="KW-1185">Reference proteome</keyword>
<dbReference type="Proteomes" id="UP001432128">
    <property type="component" value="Chromosome"/>
</dbReference>
<dbReference type="GO" id="GO:0006508">
    <property type="term" value="P:proteolysis"/>
    <property type="evidence" value="ECO:0007669"/>
    <property type="project" value="UniProtKB-KW"/>
</dbReference>
<proteinExistence type="predicted"/>
<dbReference type="KEGG" id="whr:OG579_13690"/>
<evidence type="ECO:0000313" key="3">
    <source>
        <dbReference type="Proteomes" id="UP001432128"/>
    </source>
</evidence>
<dbReference type="InterPro" id="IPR012106">
    <property type="entry name" value="Phage_Mu_Gp1"/>
</dbReference>
<protein>
    <submittedName>
        <fullName evidence="2">Phage protease</fullName>
    </submittedName>
</protein>
<reference evidence="2 3" key="1">
    <citation type="submission" date="2022-10" db="EMBL/GenBank/DDBJ databases">
        <title>The complete genomes of actinobacterial strains from the NBC collection.</title>
        <authorList>
            <person name="Joergensen T.S."/>
            <person name="Alvarez Arevalo M."/>
            <person name="Sterndorff E.B."/>
            <person name="Faurdal D."/>
            <person name="Vuksanovic O."/>
            <person name="Mourched A.-S."/>
            <person name="Charusanti P."/>
            <person name="Shaw S."/>
            <person name="Blin K."/>
            <person name="Weber T."/>
        </authorList>
    </citation>
    <scope>NUCLEOTIDE SEQUENCE [LARGE SCALE GENOMIC DNA]</scope>
    <source>
        <strain evidence="2 3">NBC_00319</strain>
    </source>
</reference>
<evidence type="ECO:0000313" key="2">
    <source>
        <dbReference type="EMBL" id="WUM18782.1"/>
    </source>
</evidence>
<dbReference type="EMBL" id="CP108021">
    <property type="protein sequence ID" value="WUM18782.1"/>
    <property type="molecule type" value="Genomic_DNA"/>
</dbReference>
<keyword evidence="2" id="KW-0378">Hydrolase</keyword>